<dbReference type="OrthoDB" id="14794at2157"/>
<accession>A0A483CSA0</accession>
<organism evidence="2 3">
    <name type="scientific">Methanofollis fontis</name>
    <dbReference type="NCBI Taxonomy" id="2052832"/>
    <lineage>
        <taxon>Archaea</taxon>
        <taxon>Methanobacteriati</taxon>
        <taxon>Methanobacteriota</taxon>
        <taxon>Stenosarchaea group</taxon>
        <taxon>Methanomicrobia</taxon>
        <taxon>Methanomicrobiales</taxon>
        <taxon>Methanomicrobiaceae</taxon>
        <taxon>Methanofollis</taxon>
    </lineage>
</organism>
<proteinExistence type="predicted"/>
<evidence type="ECO:0000313" key="2">
    <source>
        <dbReference type="EMBL" id="TAJ43226.1"/>
    </source>
</evidence>
<dbReference type="Pfam" id="PF04457">
    <property type="entry name" value="MJ1316"/>
    <property type="match status" value="1"/>
</dbReference>
<evidence type="ECO:0000313" key="3">
    <source>
        <dbReference type="Proteomes" id="UP000292580"/>
    </source>
</evidence>
<gene>
    <name evidence="2" type="ORF">CUJ86_11565</name>
</gene>
<dbReference type="InterPro" id="IPR040459">
    <property type="entry name" value="MJ1316"/>
</dbReference>
<dbReference type="RefSeq" id="WP_130647733.1">
    <property type="nucleotide sequence ID" value="NZ_PGCL01000010.1"/>
</dbReference>
<dbReference type="EMBL" id="PGCL01000010">
    <property type="protein sequence ID" value="TAJ43226.1"/>
    <property type="molecule type" value="Genomic_DNA"/>
</dbReference>
<comment type="caution">
    <text evidence="2">The sequence shown here is derived from an EMBL/GenBank/DDBJ whole genome shotgun (WGS) entry which is preliminary data.</text>
</comment>
<feature type="domain" description="MJ1316 RNA cyclic group end recognition" evidence="1">
    <location>
        <begin position="1"/>
        <end position="81"/>
    </location>
</feature>
<protein>
    <submittedName>
        <fullName evidence="2">DUF504 domain-containing protein</fullName>
    </submittedName>
</protein>
<name>A0A483CSA0_9EURY</name>
<reference evidence="2 3" key="1">
    <citation type="submission" date="2017-11" db="EMBL/GenBank/DDBJ databases">
        <title>Isolation and Characterization of Methanofollis Species from Methane Seep Offshore SW Taiwan.</title>
        <authorList>
            <person name="Teng N.-H."/>
            <person name="Lai M.-C."/>
            <person name="Chen S.-C."/>
        </authorList>
    </citation>
    <scope>NUCLEOTIDE SEQUENCE [LARGE SCALE GENOMIC DNA]</scope>
    <source>
        <strain evidence="2 3">FWC-SCC2</strain>
    </source>
</reference>
<evidence type="ECO:0000259" key="1">
    <source>
        <dbReference type="Pfam" id="PF04457"/>
    </source>
</evidence>
<keyword evidence="3" id="KW-1185">Reference proteome</keyword>
<sequence>MRTSQSLLYRFRHDPGCDFLEVSVTYLDRGAPGDLSTVSGAEITDLGPGFFHVEREGRRPAPVPYHRIRRITYAGVPVWEKG</sequence>
<dbReference type="Proteomes" id="UP000292580">
    <property type="component" value="Unassembled WGS sequence"/>
</dbReference>
<dbReference type="AlphaFoldDB" id="A0A483CSA0"/>